<evidence type="ECO:0000256" key="11">
    <source>
        <dbReference type="ARBA" id="ARBA00030193"/>
    </source>
</evidence>
<dbReference type="Proteomes" id="UP000324646">
    <property type="component" value="Chromosome"/>
</dbReference>
<dbReference type="InterPro" id="IPR045031">
    <property type="entry name" value="DHP_synth-like"/>
</dbReference>
<dbReference type="KEGG" id="crs:FQB35_00815"/>
<gene>
    <name evidence="15" type="primary">folP</name>
    <name evidence="15" type="ORF">FQB35_00815</name>
</gene>
<feature type="domain" description="Pterin-binding" evidence="14">
    <location>
        <begin position="27"/>
        <end position="274"/>
    </location>
</feature>
<dbReference type="PANTHER" id="PTHR20941:SF1">
    <property type="entry name" value="FOLIC ACID SYNTHESIS PROTEIN FOL1"/>
    <property type="match status" value="1"/>
</dbReference>
<dbReference type="OrthoDB" id="9811744at2"/>
<dbReference type="UniPathway" id="UPA00077">
    <property type="reaction ID" value="UER00156"/>
</dbReference>
<dbReference type="NCBIfam" id="TIGR01496">
    <property type="entry name" value="DHPS"/>
    <property type="match status" value="1"/>
</dbReference>
<dbReference type="InterPro" id="IPR006390">
    <property type="entry name" value="DHP_synth_dom"/>
</dbReference>
<keyword evidence="7 13" id="KW-0808">Transferase</keyword>
<evidence type="ECO:0000313" key="16">
    <source>
        <dbReference type="Proteomes" id="UP000324646"/>
    </source>
</evidence>
<dbReference type="Pfam" id="PF00809">
    <property type="entry name" value="Pterin_bind"/>
    <property type="match status" value="1"/>
</dbReference>
<evidence type="ECO:0000256" key="13">
    <source>
        <dbReference type="RuleBase" id="RU361205"/>
    </source>
</evidence>
<dbReference type="InterPro" id="IPR011005">
    <property type="entry name" value="Dihydropteroate_synth-like_sf"/>
</dbReference>
<comment type="pathway">
    <text evidence="3 13">Cofactor biosynthesis; tetrahydrofolate biosynthesis; 7,8-dihydrofolate from 2-amino-4-hydroxy-6-hydroxymethyl-7,8-dihydropteridine diphosphate and 4-aminobenzoate: step 1/2.</text>
</comment>
<evidence type="ECO:0000256" key="6">
    <source>
        <dbReference type="ARBA" id="ARBA00016919"/>
    </source>
</evidence>
<evidence type="ECO:0000256" key="2">
    <source>
        <dbReference type="ARBA" id="ARBA00001946"/>
    </source>
</evidence>
<reference evidence="15 16" key="1">
    <citation type="submission" date="2019-07" db="EMBL/GenBank/DDBJ databases">
        <title>Complete genome of Crassaminicella thermophila SY095.</title>
        <authorList>
            <person name="Li X."/>
        </authorList>
    </citation>
    <scope>NUCLEOTIDE SEQUENCE [LARGE SCALE GENOMIC DNA]</scope>
    <source>
        <strain evidence="15 16">SY095</strain>
    </source>
</reference>
<dbReference type="RefSeq" id="WP_148808103.1">
    <property type="nucleotide sequence ID" value="NZ_CP042243.1"/>
</dbReference>
<evidence type="ECO:0000256" key="12">
    <source>
        <dbReference type="ARBA" id="ARBA00053449"/>
    </source>
</evidence>
<evidence type="ECO:0000313" key="15">
    <source>
        <dbReference type="EMBL" id="QEK11028.1"/>
    </source>
</evidence>
<dbReference type="SUPFAM" id="SSF51717">
    <property type="entry name" value="Dihydropteroate synthetase-like"/>
    <property type="match status" value="1"/>
</dbReference>
<dbReference type="GO" id="GO:0046654">
    <property type="term" value="P:tetrahydrofolate biosynthetic process"/>
    <property type="evidence" value="ECO:0007669"/>
    <property type="project" value="UniProtKB-UniPathway"/>
</dbReference>
<evidence type="ECO:0000256" key="8">
    <source>
        <dbReference type="ARBA" id="ARBA00022723"/>
    </source>
</evidence>
<accession>A0A5C0SBZ4</accession>
<proteinExistence type="inferred from homology"/>
<comment type="similarity">
    <text evidence="4 13">Belongs to the DHPS family.</text>
</comment>
<dbReference type="AlphaFoldDB" id="A0A5C0SBZ4"/>
<dbReference type="PROSITE" id="PS50972">
    <property type="entry name" value="PTERIN_BINDING"/>
    <property type="match status" value="1"/>
</dbReference>
<evidence type="ECO:0000256" key="9">
    <source>
        <dbReference type="ARBA" id="ARBA00022842"/>
    </source>
</evidence>
<evidence type="ECO:0000256" key="1">
    <source>
        <dbReference type="ARBA" id="ARBA00000012"/>
    </source>
</evidence>
<keyword evidence="9 13" id="KW-0460">Magnesium</keyword>
<dbReference type="FunFam" id="3.20.20.20:FF:000006">
    <property type="entry name" value="Dihydropteroate synthase"/>
    <property type="match status" value="1"/>
</dbReference>
<evidence type="ECO:0000256" key="3">
    <source>
        <dbReference type="ARBA" id="ARBA00004763"/>
    </source>
</evidence>
<sequence>MKNTKYDFSRKVTIKCGEYTLNLGSKTYIMGILNVTPDSFSDGGKFIHLDKAILHAKEMAAQGADIIDIGGESTRPGHQEISVEEEIKRVLPVVERLVKELNVPISVDTSKAAVAEAVLNAGAHMINDVWGLQKDMNMAKVVAKYNVPVCIMHNQNTTEYKKDIIQSIKEFLKKSIEIALSSGIKKENIILDPGIGFGKTPEQNIHVMSRLDEFNDMGFPILLGTSRKSMIGKILDLPPNERIEGTIATSVIGIMQGMDILRVHDITENLRAIMVADAIVRGTKPWIK</sequence>
<comment type="function">
    <text evidence="12 13">Catalyzes the condensation of para-aminobenzoate (pABA) with 6-hydroxymethyl-7,8-dihydropterin diphosphate (DHPt-PP) to form 7,8-dihydropteroate (H2Pte), the immediate precursor of folate derivatives.</text>
</comment>
<evidence type="ECO:0000256" key="5">
    <source>
        <dbReference type="ARBA" id="ARBA00012458"/>
    </source>
</evidence>
<dbReference type="Gene3D" id="3.20.20.20">
    <property type="entry name" value="Dihydropteroate synthase-like"/>
    <property type="match status" value="1"/>
</dbReference>
<name>A0A5C0SBZ4_CRATE</name>
<evidence type="ECO:0000256" key="4">
    <source>
        <dbReference type="ARBA" id="ARBA00009503"/>
    </source>
</evidence>
<dbReference type="GO" id="GO:0004156">
    <property type="term" value="F:dihydropteroate synthase activity"/>
    <property type="evidence" value="ECO:0007669"/>
    <property type="project" value="UniProtKB-EC"/>
</dbReference>
<dbReference type="PROSITE" id="PS00792">
    <property type="entry name" value="DHPS_1"/>
    <property type="match status" value="1"/>
</dbReference>
<dbReference type="PROSITE" id="PS00793">
    <property type="entry name" value="DHPS_2"/>
    <property type="match status" value="1"/>
</dbReference>
<protein>
    <recommendedName>
        <fullName evidence="6 13">Dihydropteroate synthase</fullName>
        <shortName evidence="13">DHPS</shortName>
        <ecNumber evidence="5 13">2.5.1.15</ecNumber>
    </recommendedName>
    <alternativeName>
        <fullName evidence="11 13">Dihydropteroate pyrophosphorylase</fullName>
    </alternativeName>
</protein>
<evidence type="ECO:0000256" key="10">
    <source>
        <dbReference type="ARBA" id="ARBA00022909"/>
    </source>
</evidence>
<keyword evidence="8 13" id="KW-0479">Metal-binding</keyword>
<keyword evidence="16" id="KW-1185">Reference proteome</keyword>
<comment type="catalytic activity">
    <reaction evidence="1">
        <text>(7,8-dihydropterin-6-yl)methyl diphosphate + 4-aminobenzoate = 7,8-dihydropteroate + diphosphate</text>
        <dbReference type="Rhea" id="RHEA:19949"/>
        <dbReference type="ChEBI" id="CHEBI:17836"/>
        <dbReference type="ChEBI" id="CHEBI:17839"/>
        <dbReference type="ChEBI" id="CHEBI:33019"/>
        <dbReference type="ChEBI" id="CHEBI:72950"/>
        <dbReference type="EC" id="2.5.1.15"/>
    </reaction>
</comment>
<comment type="cofactor">
    <cofactor evidence="2 13">
        <name>Mg(2+)</name>
        <dbReference type="ChEBI" id="CHEBI:18420"/>
    </cofactor>
</comment>
<evidence type="ECO:0000259" key="14">
    <source>
        <dbReference type="PROSITE" id="PS50972"/>
    </source>
</evidence>
<dbReference type="PANTHER" id="PTHR20941">
    <property type="entry name" value="FOLATE SYNTHESIS PROTEINS"/>
    <property type="match status" value="1"/>
</dbReference>
<keyword evidence="10 13" id="KW-0289">Folate biosynthesis</keyword>
<organism evidence="15 16">
    <name type="scientific">Crassaminicella thermophila</name>
    <dbReference type="NCBI Taxonomy" id="2599308"/>
    <lineage>
        <taxon>Bacteria</taxon>
        <taxon>Bacillati</taxon>
        <taxon>Bacillota</taxon>
        <taxon>Clostridia</taxon>
        <taxon>Eubacteriales</taxon>
        <taxon>Clostridiaceae</taxon>
        <taxon>Crassaminicella</taxon>
    </lineage>
</organism>
<dbReference type="GO" id="GO:0046656">
    <property type="term" value="P:folic acid biosynthetic process"/>
    <property type="evidence" value="ECO:0007669"/>
    <property type="project" value="UniProtKB-KW"/>
</dbReference>
<dbReference type="EMBL" id="CP042243">
    <property type="protein sequence ID" value="QEK11028.1"/>
    <property type="molecule type" value="Genomic_DNA"/>
</dbReference>
<dbReference type="GO" id="GO:0046872">
    <property type="term" value="F:metal ion binding"/>
    <property type="evidence" value="ECO:0007669"/>
    <property type="project" value="UniProtKB-KW"/>
</dbReference>
<evidence type="ECO:0000256" key="7">
    <source>
        <dbReference type="ARBA" id="ARBA00022679"/>
    </source>
</evidence>
<dbReference type="GO" id="GO:0005829">
    <property type="term" value="C:cytosol"/>
    <property type="evidence" value="ECO:0007669"/>
    <property type="project" value="TreeGrafter"/>
</dbReference>
<dbReference type="InterPro" id="IPR000489">
    <property type="entry name" value="Pterin-binding_dom"/>
</dbReference>
<dbReference type="CDD" id="cd00739">
    <property type="entry name" value="DHPS"/>
    <property type="match status" value="1"/>
</dbReference>
<dbReference type="EC" id="2.5.1.15" evidence="5 13"/>